<gene>
    <name evidence="2" type="ORF">DEBURN_LOCUS7826</name>
</gene>
<dbReference type="Proteomes" id="UP000789706">
    <property type="component" value="Unassembled WGS sequence"/>
</dbReference>
<sequence length="47" mass="5253">MKKLLESNNGLVHAVHISFATNVPSPNTHNNEERPRKRPGYVLSPVC</sequence>
<proteinExistence type="predicted"/>
<evidence type="ECO:0000313" key="2">
    <source>
        <dbReference type="EMBL" id="CAG8565948.1"/>
    </source>
</evidence>
<evidence type="ECO:0000256" key="1">
    <source>
        <dbReference type="SAM" id="MobiDB-lite"/>
    </source>
</evidence>
<evidence type="ECO:0000313" key="3">
    <source>
        <dbReference type="Proteomes" id="UP000789706"/>
    </source>
</evidence>
<accession>A0A9N9BHF3</accession>
<keyword evidence="3" id="KW-1185">Reference proteome</keyword>
<comment type="caution">
    <text evidence="2">The sequence shown here is derived from an EMBL/GenBank/DDBJ whole genome shotgun (WGS) entry which is preliminary data.</text>
</comment>
<protein>
    <submittedName>
        <fullName evidence="2">6473_t:CDS:1</fullName>
    </submittedName>
</protein>
<dbReference type="EMBL" id="CAJVPK010001021">
    <property type="protein sequence ID" value="CAG8565948.1"/>
    <property type="molecule type" value="Genomic_DNA"/>
</dbReference>
<organism evidence="2 3">
    <name type="scientific">Diversispora eburnea</name>
    <dbReference type="NCBI Taxonomy" id="1213867"/>
    <lineage>
        <taxon>Eukaryota</taxon>
        <taxon>Fungi</taxon>
        <taxon>Fungi incertae sedis</taxon>
        <taxon>Mucoromycota</taxon>
        <taxon>Glomeromycotina</taxon>
        <taxon>Glomeromycetes</taxon>
        <taxon>Diversisporales</taxon>
        <taxon>Diversisporaceae</taxon>
        <taxon>Diversispora</taxon>
    </lineage>
</organism>
<dbReference type="AlphaFoldDB" id="A0A9N9BHF3"/>
<reference evidence="2" key="1">
    <citation type="submission" date="2021-06" db="EMBL/GenBank/DDBJ databases">
        <authorList>
            <person name="Kallberg Y."/>
            <person name="Tangrot J."/>
            <person name="Rosling A."/>
        </authorList>
    </citation>
    <scope>NUCLEOTIDE SEQUENCE</scope>
    <source>
        <strain evidence="2">AZ414A</strain>
    </source>
</reference>
<name>A0A9N9BHF3_9GLOM</name>
<feature type="region of interest" description="Disordered" evidence="1">
    <location>
        <begin position="21"/>
        <end position="47"/>
    </location>
</feature>